<dbReference type="Pfam" id="PF02557">
    <property type="entry name" value="VanY"/>
    <property type="match status" value="1"/>
</dbReference>
<proteinExistence type="predicted"/>
<gene>
    <name evidence="4" type="ORF">ACFPYL_09505</name>
</gene>
<dbReference type="PROSITE" id="PS51257">
    <property type="entry name" value="PROKAR_LIPOPROTEIN"/>
    <property type="match status" value="1"/>
</dbReference>
<keyword evidence="4" id="KW-0645">Protease</keyword>
<dbReference type="InterPro" id="IPR003709">
    <property type="entry name" value="VanY-like_core_dom"/>
</dbReference>
<dbReference type="InterPro" id="IPR052179">
    <property type="entry name" value="DD-CPase-like"/>
</dbReference>
<dbReference type="EMBL" id="JBHSRJ010000004">
    <property type="protein sequence ID" value="MFC6043311.1"/>
    <property type="molecule type" value="Genomic_DNA"/>
</dbReference>
<evidence type="ECO:0000259" key="3">
    <source>
        <dbReference type="Pfam" id="PF02557"/>
    </source>
</evidence>
<dbReference type="GO" id="GO:0004180">
    <property type="term" value="F:carboxypeptidase activity"/>
    <property type="evidence" value="ECO:0007669"/>
    <property type="project" value="UniProtKB-KW"/>
</dbReference>
<evidence type="ECO:0000313" key="4">
    <source>
        <dbReference type="EMBL" id="MFC6043311.1"/>
    </source>
</evidence>
<dbReference type="CDD" id="cd14852">
    <property type="entry name" value="LD-carboxypeptidase"/>
    <property type="match status" value="1"/>
</dbReference>
<evidence type="ECO:0000256" key="2">
    <source>
        <dbReference type="SAM" id="SignalP"/>
    </source>
</evidence>
<feature type="compositionally biased region" description="Low complexity" evidence="1">
    <location>
        <begin position="33"/>
        <end position="43"/>
    </location>
</feature>
<dbReference type="PANTHER" id="PTHR34385">
    <property type="entry name" value="D-ALANYL-D-ALANINE CARBOXYPEPTIDASE"/>
    <property type="match status" value="1"/>
</dbReference>
<reference evidence="5" key="1">
    <citation type="journal article" date="2019" name="Int. J. Syst. Evol. Microbiol.">
        <title>The Global Catalogue of Microorganisms (GCM) 10K type strain sequencing project: providing services to taxonomists for standard genome sequencing and annotation.</title>
        <authorList>
            <consortium name="The Broad Institute Genomics Platform"/>
            <consortium name="The Broad Institute Genome Sequencing Center for Infectious Disease"/>
            <person name="Wu L."/>
            <person name="Ma J."/>
        </authorList>
    </citation>
    <scope>NUCLEOTIDE SEQUENCE [LARGE SCALE GENOMIC DNA]</scope>
    <source>
        <strain evidence="5">CCUG 54522</strain>
    </source>
</reference>
<dbReference type="EC" id="3.4.17.-" evidence="4"/>
<keyword evidence="4" id="KW-0121">Carboxypeptidase</keyword>
<dbReference type="PANTHER" id="PTHR34385:SF1">
    <property type="entry name" value="PEPTIDOGLYCAN L-ALANYL-D-GLUTAMATE ENDOPEPTIDASE CWLK"/>
    <property type="match status" value="1"/>
</dbReference>
<keyword evidence="5" id="KW-1185">Reference proteome</keyword>
<dbReference type="Gene3D" id="3.30.1380.10">
    <property type="match status" value="1"/>
</dbReference>
<name>A0ABW1LIX0_9ACTN</name>
<evidence type="ECO:0000313" key="5">
    <source>
        <dbReference type="Proteomes" id="UP001596135"/>
    </source>
</evidence>
<protein>
    <submittedName>
        <fullName evidence="4">M15 family metallopeptidase</fullName>
        <ecNumber evidence="4">3.4.17.-</ecNumber>
    </submittedName>
</protein>
<organism evidence="4 5">
    <name type="scientific">Nocardioides hankookensis</name>
    <dbReference type="NCBI Taxonomy" id="443157"/>
    <lineage>
        <taxon>Bacteria</taxon>
        <taxon>Bacillati</taxon>
        <taxon>Actinomycetota</taxon>
        <taxon>Actinomycetes</taxon>
        <taxon>Propionibacteriales</taxon>
        <taxon>Nocardioidaceae</taxon>
        <taxon>Nocardioides</taxon>
    </lineage>
</organism>
<feature type="domain" description="D-alanyl-D-alanine carboxypeptidase-like core" evidence="3">
    <location>
        <begin position="87"/>
        <end position="214"/>
    </location>
</feature>
<feature type="signal peptide" evidence="2">
    <location>
        <begin position="1"/>
        <end position="24"/>
    </location>
</feature>
<dbReference type="Proteomes" id="UP001596135">
    <property type="component" value="Unassembled WGS sequence"/>
</dbReference>
<dbReference type="InterPro" id="IPR058193">
    <property type="entry name" value="VanY/YodJ_core_dom"/>
</dbReference>
<dbReference type="SUPFAM" id="SSF55166">
    <property type="entry name" value="Hedgehog/DD-peptidase"/>
    <property type="match status" value="1"/>
</dbReference>
<feature type="region of interest" description="Disordered" evidence="1">
    <location>
        <begin position="20"/>
        <end position="55"/>
    </location>
</feature>
<keyword evidence="4" id="KW-0378">Hydrolase</keyword>
<keyword evidence="2" id="KW-0732">Signal</keyword>
<accession>A0ABW1LIX0</accession>
<feature type="chain" id="PRO_5046832407" evidence="2">
    <location>
        <begin position="25"/>
        <end position="241"/>
    </location>
</feature>
<feature type="compositionally biased region" description="Pro residues" evidence="1">
    <location>
        <begin position="21"/>
        <end position="32"/>
    </location>
</feature>
<evidence type="ECO:0000256" key="1">
    <source>
        <dbReference type="SAM" id="MobiDB-lite"/>
    </source>
</evidence>
<comment type="caution">
    <text evidence="4">The sequence shown here is derived from an EMBL/GenBank/DDBJ whole genome shotgun (WGS) entry which is preliminary data.</text>
</comment>
<sequence>MRTSTPWAVAAVLLATACSTPSPPQGSAPVTPPVVETTPSPASAPAVFDRTQHSTTDPASTWVVVNKKHPLPPDYRPEISLVRGYQVATPAAEPLTRLLDASDGVGLGFKIASAFRSYGYQEGVYANVVAASGPAAADQVSARPGHSEHQTGLAVDLVTPASPGCDFEACFAQTPGGRWLAQHAWRYGFVVRYQPGSTAVTGYSPEPWHLRYVGRDLAAELRRTHVETLEEFFHVTGGDYP</sequence>
<dbReference type="InterPro" id="IPR009045">
    <property type="entry name" value="Zn_M74/Hedgehog-like"/>
</dbReference>
<dbReference type="RefSeq" id="WP_379153276.1">
    <property type="nucleotide sequence ID" value="NZ_JBHSRJ010000004.1"/>
</dbReference>